<accession>A0A0X9SKU8</accession>
<keyword evidence="2" id="KW-0255">Endonuclease</keyword>
<dbReference type="Pfam" id="PF01541">
    <property type="entry name" value="GIY-YIG"/>
    <property type="match status" value="1"/>
</dbReference>
<dbReference type="AlphaFoldDB" id="A0A0X9SKU8"/>
<dbReference type="InterPro" id="IPR000305">
    <property type="entry name" value="GIY-YIG_endonuc"/>
</dbReference>
<dbReference type="InterPro" id="IPR035901">
    <property type="entry name" value="GIY-YIG_endonuc_sf"/>
</dbReference>
<dbReference type="GeneID" id="34829252"/>
<keyword evidence="2" id="KW-0496">Mitochondrion</keyword>
<dbReference type="SUPFAM" id="SSF82771">
    <property type="entry name" value="GIY-YIG endonuclease"/>
    <property type="match status" value="1"/>
</dbReference>
<dbReference type="Gene3D" id="3.40.1440.10">
    <property type="entry name" value="GIY-YIG endonuclease"/>
    <property type="match status" value="1"/>
</dbReference>
<evidence type="ECO:0000259" key="1">
    <source>
        <dbReference type="PROSITE" id="PS50164"/>
    </source>
</evidence>
<protein>
    <submittedName>
        <fullName evidence="2">GIY-YIG endonuclease</fullName>
    </submittedName>
</protein>
<feature type="domain" description="GIY-YIG" evidence="1">
    <location>
        <begin position="64"/>
        <end position="117"/>
    </location>
</feature>
<dbReference type="PROSITE" id="PS50164">
    <property type="entry name" value="GIY_YIG"/>
    <property type="match status" value="1"/>
</dbReference>
<sequence length="117" mass="13626">MKNNSFVQTVLTDNGWTQEESLVSIHPLSSNDTQYHSFTFKSTPVKVYHNCEINAQLILDEIRDKFGIYLWLNTVNGIMYVGSAKDLSKRLINYWTPFKSVSQCIIEMNINRNIIYK</sequence>
<keyword evidence="2" id="KW-0540">Nuclease</keyword>
<keyword evidence="2" id="KW-0378">Hydrolase</keyword>
<proteinExistence type="predicted"/>
<geneLocation type="mitochondrion" evidence="2"/>
<reference evidence="2" key="1">
    <citation type="journal article" date="2016" name="Genome Announc.">
        <title>Complete Mitochondrial DNA Sequence of the Mucoralean Fungus Absidia glauca, a Model for Studying Host-Parasite Interactions.</title>
        <authorList>
            <person name="Ellenberger S."/>
            <person name="Burmester A."/>
            <person name="Wostemeyer J."/>
        </authorList>
    </citation>
    <scope>NUCLEOTIDE SEQUENCE</scope>
    <source>
        <strain evidence="2">CBS 101.48</strain>
    </source>
</reference>
<organism evidence="2">
    <name type="scientific">Absidia glauca</name>
    <name type="common">Pin mould</name>
    <dbReference type="NCBI Taxonomy" id="4829"/>
    <lineage>
        <taxon>Eukaryota</taxon>
        <taxon>Fungi</taxon>
        <taxon>Fungi incertae sedis</taxon>
        <taxon>Mucoromycota</taxon>
        <taxon>Mucoromycotina</taxon>
        <taxon>Mucoromycetes</taxon>
        <taxon>Mucorales</taxon>
        <taxon>Cunninghamellaceae</taxon>
        <taxon>Absidia</taxon>
    </lineage>
</organism>
<dbReference type="EMBL" id="KU196782">
    <property type="protein sequence ID" value="AMA21256.1"/>
    <property type="molecule type" value="Genomic_DNA"/>
</dbReference>
<dbReference type="GO" id="GO:0004519">
    <property type="term" value="F:endonuclease activity"/>
    <property type="evidence" value="ECO:0007669"/>
    <property type="project" value="UniProtKB-KW"/>
</dbReference>
<evidence type="ECO:0000313" key="2">
    <source>
        <dbReference type="EMBL" id="AMA21256.1"/>
    </source>
</evidence>
<dbReference type="RefSeq" id="YP_009440949.1">
    <property type="nucleotide sequence ID" value="NC_036158.1"/>
</dbReference>
<name>A0A0X9SKU8_ABSGL</name>
<gene>
    <name evidence="2" type="primary">orf1</name>
</gene>